<dbReference type="OrthoDB" id="619142at2759"/>
<evidence type="ECO:0000313" key="3">
    <source>
        <dbReference type="EMBL" id="PRQ29660.1"/>
    </source>
</evidence>
<feature type="coiled-coil region" evidence="1">
    <location>
        <begin position="485"/>
        <end position="526"/>
    </location>
</feature>
<dbReference type="Gramene" id="PRQ29660">
    <property type="protein sequence ID" value="PRQ29660"/>
    <property type="gene ID" value="RchiOBHm_Chr5g0016211"/>
</dbReference>
<feature type="compositionally biased region" description="Low complexity" evidence="2">
    <location>
        <begin position="357"/>
        <end position="372"/>
    </location>
</feature>
<comment type="caution">
    <text evidence="3">The sequence shown here is derived from an EMBL/GenBank/DDBJ whole genome shotgun (WGS) entry which is preliminary data.</text>
</comment>
<reference evidence="3 4" key="1">
    <citation type="journal article" date="2018" name="Nat. Genet.">
        <title>The Rosa genome provides new insights in the design of modern roses.</title>
        <authorList>
            <person name="Bendahmane M."/>
        </authorList>
    </citation>
    <scope>NUCLEOTIDE SEQUENCE [LARGE SCALE GENOMIC DNA]</scope>
    <source>
        <strain evidence="4">cv. Old Blush</strain>
    </source>
</reference>
<dbReference type="InterPro" id="IPR037490">
    <property type="entry name" value="WAP"/>
</dbReference>
<feature type="coiled-coil region" evidence="1">
    <location>
        <begin position="634"/>
        <end position="756"/>
    </location>
</feature>
<name>A0A2P6Q645_ROSCH</name>
<evidence type="ECO:0000313" key="4">
    <source>
        <dbReference type="Proteomes" id="UP000238479"/>
    </source>
</evidence>
<evidence type="ECO:0000256" key="1">
    <source>
        <dbReference type="SAM" id="Coils"/>
    </source>
</evidence>
<proteinExistence type="predicted"/>
<keyword evidence="1" id="KW-0175">Coiled coil</keyword>
<dbReference type="PANTHER" id="PTHR33883:SF10">
    <property type="entry name" value="WPP DOMAIN-ASSOCIATED PROTEIN"/>
    <property type="match status" value="1"/>
</dbReference>
<feature type="compositionally biased region" description="Basic and acidic residues" evidence="2">
    <location>
        <begin position="373"/>
        <end position="383"/>
    </location>
</feature>
<accession>A0A2P6Q645</accession>
<evidence type="ECO:0000256" key="2">
    <source>
        <dbReference type="SAM" id="MobiDB-lite"/>
    </source>
</evidence>
<dbReference type="STRING" id="74649.A0A2P6Q645"/>
<dbReference type="OMA" id="WEENGAH"/>
<dbReference type="AlphaFoldDB" id="A0A2P6Q645"/>
<dbReference type="SMR" id="A0A2P6Q645"/>
<dbReference type="PANTHER" id="PTHR33883">
    <property type="entry name" value="WPP DOMAIN-ASSOCIATED PROTEIN"/>
    <property type="match status" value="1"/>
</dbReference>
<sequence length="967" mass="109919">MEILEVMDNDVKSCNGGMGSLEVMRNGFQSCNGLLVQHNYSVKENENPDVDLLEDLDSYMEDINERLTISRMVSDTVIKGMVNAVTEEAAEKIAQKEQEVTKLKEMLHIYHVDVHENEFSGSLVMLRESRGTQYGLTHMGSKDRMQQPTSFEAVAGHDRIAETLVHLRGTTNEEFKKLKKEIDSIRERNSMKRISSSSGLGDILQDKVSDRWDVDRTLDSLKTTIESVYQQVEEMVHLSKASVYEWQVEQEFKEKIEGEIEALVMRNCIWSVEENMWDCFSGAKNVNWDGRIKGISSIRDELDAISKSLSVSDNGQLSSHGSLEGEEESSNGKKGAGSYREVLNNLKSASSLPSTITTTATTLSPSASSSSSVREENGIHDESEINMEEDLDPAALLKHMKKCKNEITELKRNHELEIQDLTEQHFSHMKELLKERRPSLTLKNKFDMLRKRISEVISKVDEILVEREQVATLLPHTFGSNEESVSSLKDRLESLLSENHQLRDLLEDKKKEINCLSLQVSEAAEKLSQHSLAEAELLKTAGNLKAAMEDACIESSLGEDLLAGIVREVVDEIKRIAEESQLENSIMNEDLNMESIITQELCGVMFKDDEEKLSELNIKYIEEYELWVLQEMDKREKEKQLEVEVANKVRLQKEVHFLVEEKEQLARNAAAALEIEIERYESAAQEVENLRGETCQHQKLISESVEESNAAKRDLAEALEQNEEKEQLARDAAAALAIEKERYESAAQEVENLRGEICQHQKLISESVEKSNAAKHDLAEALGQNERHKADICKLEQKLEAAVKVLRQVEEDRRRLLDVNQEKQNAVSLFEAKERELSEQLKSIAVHISGLLKAFTYFECRVTQDISGKCSRLKSLTSQSHLLKQKADVLVRRGLLYKQRLEKKCSDLEKAETEVDLLGDKLDTQLNLVEKIYIALDHYSPILQHYPGITEILELLRKELSAKFRSV</sequence>
<gene>
    <name evidence="3" type="ORF">RchiOBHm_Chr5g0016211</name>
</gene>
<protein>
    <recommendedName>
        <fullName evidence="5">WPP domain-associated protein</fullName>
    </recommendedName>
</protein>
<dbReference type="EMBL" id="PDCK01000043">
    <property type="protein sequence ID" value="PRQ29660.1"/>
    <property type="molecule type" value="Genomic_DNA"/>
</dbReference>
<feature type="region of interest" description="Disordered" evidence="2">
    <location>
        <begin position="312"/>
        <end position="337"/>
    </location>
</feature>
<dbReference type="Proteomes" id="UP000238479">
    <property type="component" value="Chromosome 5"/>
</dbReference>
<evidence type="ECO:0008006" key="5">
    <source>
        <dbReference type="Google" id="ProtNLM"/>
    </source>
</evidence>
<keyword evidence="4" id="KW-1185">Reference proteome</keyword>
<organism evidence="3 4">
    <name type="scientific">Rosa chinensis</name>
    <name type="common">China rose</name>
    <dbReference type="NCBI Taxonomy" id="74649"/>
    <lineage>
        <taxon>Eukaryota</taxon>
        <taxon>Viridiplantae</taxon>
        <taxon>Streptophyta</taxon>
        <taxon>Embryophyta</taxon>
        <taxon>Tracheophyta</taxon>
        <taxon>Spermatophyta</taxon>
        <taxon>Magnoliopsida</taxon>
        <taxon>eudicotyledons</taxon>
        <taxon>Gunneridae</taxon>
        <taxon>Pentapetalae</taxon>
        <taxon>rosids</taxon>
        <taxon>fabids</taxon>
        <taxon>Rosales</taxon>
        <taxon>Rosaceae</taxon>
        <taxon>Rosoideae</taxon>
        <taxon>Rosoideae incertae sedis</taxon>
        <taxon>Rosa</taxon>
    </lineage>
</organism>
<feature type="region of interest" description="Disordered" evidence="2">
    <location>
        <begin position="357"/>
        <end position="386"/>
    </location>
</feature>